<gene>
    <name evidence="2" type="ORF">G1H11_14190</name>
</gene>
<keyword evidence="3" id="KW-1185">Reference proteome</keyword>
<reference evidence="2 3" key="1">
    <citation type="submission" date="2020-02" db="EMBL/GenBank/DDBJ databases">
        <authorList>
            <person name="Li X.-J."/>
            <person name="Feng X.-M."/>
        </authorList>
    </citation>
    <scope>NUCLEOTIDE SEQUENCE [LARGE SCALE GENOMIC DNA]</scope>
    <source>
        <strain evidence="2 3">CGMCC 4.7225</strain>
    </source>
</reference>
<organism evidence="2 3">
    <name type="scientific">Phytoactinopolyspora alkaliphila</name>
    <dbReference type="NCBI Taxonomy" id="1783498"/>
    <lineage>
        <taxon>Bacteria</taxon>
        <taxon>Bacillati</taxon>
        <taxon>Actinomycetota</taxon>
        <taxon>Actinomycetes</taxon>
        <taxon>Jiangellales</taxon>
        <taxon>Jiangellaceae</taxon>
        <taxon>Phytoactinopolyspora</taxon>
    </lineage>
</organism>
<feature type="region of interest" description="Disordered" evidence="1">
    <location>
        <begin position="355"/>
        <end position="381"/>
    </location>
</feature>
<proteinExistence type="predicted"/>
<dbReference type="EMBL" id="JAAGOB010000007">
    <property type="protein sequence ID" value="NED96456.1"/>
    <property type="molecule type" value="Genomic_DNA"/>
</dbReference>
<evidence type="ECO:0000313" key="2">
    <source>
        <dbReference type="EMBL" id="NED96456.1"/>
    </source>
</evidence>
<comment type="caution">
    <text evidence="2">The sequence shown here is derived from an EMBL/GenBank/DDBJ whole genome shotgun (WGS) entry which is preliminary data.</text>
</comment>
<protein>
    <recommendedName>
        <fullName evidence="4">Terminase</fullName>
    </recommendedName>
</protein>
<dbReference type="RefSeq" id="WP_163819244.1">
    <property type="nucleotide sequence ID" value="NZ_JAAGOB010000007.1"/>
</dbReference>
<evidence type="ECO:0000313" key="3">
    <source>
        <dbReference type="Proteomes" id="UP000469185"/>
    </source>
</evidence>
<evidence type="ECO:0008006" key="4">
    <source>
        <dbReference type="Google" id="ProtNLM"/>
    </source>
</evidence>
<accession>A0A6N9YN32</accession>
<dbReference type="AlphaFoldDB" id="A0A6N9YN32"/>
<feature type="region of interest" description="Disordered" evidence="1">
    <location>
        <begin position="272"/>
        <end position="292"/>
    </location>
</feature>
<name>A0A6N9YN32_9ACTN</name>
<evidence type="ECO:0000256" key="1">
    <source>
        <dbReference type="SAM" id="MobiDB-lite"/>
    </source>
</evidence>
<dbReference type="Proteomes" id="UP000469185">
    <property type="component" value="Unassembled WGS sequence"/>
</dbReference>
<sequence length="577" mass="65039">MAPIVSLGVGVIDWIEHYLVHGPGDVQGQPIDIWVDTERAAVVLDMYRLRPRPRCVDCHTVQPAEQLDDEAAPWRCWKCRAFLRVRRAYNEYLLSRRKGWSKSGLAGQVGTAEALGEVRFDGWRADGSPAARPIRYPFIRCLATEENQAGQTFRGMAYALHPETSTAVLRRAFPNIDAGRDWQTATRVYLPDGGEIRYSTASSASKDGGKETHVIADETHLYVLPELIGMYKTVHRNAFKRQDAEPWIHQTTTMYRLGQNSVAETTFESAEKGAPGLRVNHRQSSKSLESSKDVDEVIQLLAEASGGAAQFLDLENEAEAIIAGRYEEPDRYAGNRPSQHADDWAEIETWRERSRRAEDGHLPRPPAGTRITIGFDGSHGTSDHRIPDSTVLRGCVLEEGPWSGFCFTLGIWEADGDPDWEPPWEEVDAAVDAAFAEFDVWRSYNDPAYWRDWLRGWMARHGDDRVHEWETNRDRQMAAALQSLHQAIHTPAGDYSHDGDERIEAHYRNARKRVKKARVLDDDPEGQKELVLVRKEAPRSAKKIDGVVGDALAWWARLDGIAAGAHKVRRVTKAYGF</sequence>